<dbReference type="Proteomes" id="UP001183176">
    <property type="component" value="Unassembled WGS sequence"/>
</dbReference>
<dbReference type="Gene3D" id="3.40.50.450">
    <property type="match status" value="1"/>
</dbReference>
<dbReference type="SUPFAM" id="SSF52309">
    <property type="entry name" value="N-(deoxy)ribosyltransferase-like"/>
    <property type="match status" value="1"/>
</dbReference>
<gene>
    <name evidence="1" type="ORF">RM423_11080</name>
</gene>
<keyword evidence="2" id="KW-1185">Reference proteome</keyword>
<accession>A0ABU2JAD3</accession>
<protein>
    <submittedName>
        <fullName evidence="1">Nucleoside 2-deoxyribosyltransferase</fullName>
    </submittedName>
</protein>
<evidence type="ECO:0000313" key="2">
    <source>
        <dbReference type="Proteomes" id="UP001183176"/>
    </source>
</evidence>
<reference evidence="2" key="1">
    <citation type="submission" date="2023-07" db="EMBL/GenBank/DDBJ databases">
        <title>30 novel species of actinomycetes from the DSMZ collection.</title>
        <authorList>
            <person name="Nouioui I."/>
        </authorList>
    </citation>
    <scope>NUCLEOTIDE SEQUENCE [LARGE SCALE GENOMIC DNA]</scope>
    <source>
        <strain evidence="2">DSM 44399</strain>
    </source>
</reference>
<evidence type="ECO:0000313" key="1">
    <source>
        <dbReference type="EMBL" id="MDT0261940.1"/>
    </source>
</evidence>
<dbReference type="EMBL" id="JAVREH010000011">
    <property type="protein sequence ID" value="MDT0261940.1"/>
    <property type="molecule type" value="Genomic_DNA"/>
</dbReference>
<sequence>MSKKIEAVFIAAPFWSYVNKETGEFDGPAFTSLSRILEHFDNQGCVVYNAHRREKWGQAFMEPSEFTPLDYEQICASDVIVALPGSPASPGTHIEIGWASANKVPMVLILEAGKEYAGLLMGLDKLAPVRTLMVDGDLDLELLDRAIEELLLAASDRQSSTVG</sequence>
<comment type="caution">
    <text evidence="1">The sequence shown here is derived from an EMBL/GenBank/DDBJ whole genome shotgun (WGS) entry which is preliminary data.</text>
</comment>
<name>A0ABU2JAD3_9ACTN</name>
<organism evidence="1 2">
    <name type="scientific">Jatrophihabitans lederbergiae</name>
    <dbReference type="NCBI Taxonomy" id="3075547"/>
    <lineage>
        <taxon>Bacteria</taxon>
        <taxon>Bacillati</taxon>
        <taxon>Actinomycetota</taxon>
        <taxon>Actinomycetes</taxon>
        <taxon>Jatrophihabitantales</taxon>
        <taxon>Jatrophihabitantaceae</taxon>
        <taxon>Jatrophihabitans</taxon>
    </lineage>
</organism>
<proteinExistence type="predicted"/>
<dbReference type="RefSeq" id="WP_311423092.1">
    <property type="nucleotide sequence ID" value="NZ_JAVREH010000011.1"/>
</dbReference>